<dbReference type="InterPro" id="IPR038729">
    <property type="entry name" value="Rad50/SbcC_AAA"/>
</dbReference>
<feature type="domain" description="Rad50/SbcC-type AAA" evidence="2">
    <location>
        <begin position="76"/>
        <end position="299"/>
    </location>
</feature>
<evidence type="ECO:0000313" key="4">
    <source>
        <dbReference type="Proteomes" id="UP001596114"/>
    </source>
</evidence>
<sequence>MDTFDQWMAERDAWLQTAAADLLEHGKPSATQIAQLADYCIMEEQKKAFAAKQFPSGTFSTDQTGKVLRLLGVRDLQGINALDPAAKLDFGDADITIVYGPNGCGKSGFARLLKLATGSRKNTPILRDINSNAEVDQQAVFEIAENGNSLTQTWTALSGPLAKLKQVHVYDSVVARSYLVDKEEATYEPRRLRFLSALSDVCDQVRDELRDRESKLLSKLPTIPAHLSQSKLASVLSTLRVSETHESFKKKVIKKKDHEERRARLQDAVKTADPSARLLQIAASLKVVEGGAAKLKSFEEALSKASISKVLDSQKKSLDARKAADDLAKSTLTGSSLEGVGGSTWKIMWEAARAFSVTLSPVPLAFPPTEGDPCPLCQACISKETESRLAAFEAFVKGEVESNAKAAEQEHADLIKKLPALPAEAEWLAMFPVGEQVVASVFAIIKGALEKAGASNFEALKEGIDRVGIASLHQELEAYKSRLLEERELLNAASDAEGLAKLLGELSELQMVDWCHDNLQAILDELDRIKRIDLIKKASKRTNTAEITKKKTALAKEELVGGYQDRFVKELKFFGANRIAVKPNETSGAKGKVKFVLNIAGAEKASLEEVLSEGEARVVSLSNFLADTSISPITSPFIFDDPVSSLDIEFEERVAQRLIELAKIRQVIVFTHRLSLACILRDAYKRYAATQKSTGDGKAISLREVVLCRIEKRIGLTAGLNTLSGSIPQGLESLLSRVKQAKVKEEGGDYAGYQSDVKSICSDMRMLCERSVEEVLLLGIVTRFKRGINTKDKLHPLTKISPEDCSFVDDLMTKYSVYEHSQSSELPSTPPALDELKGDIEALKSWSAEFKKRTAT</sequence>
<dbReference type="RefSeq" id="WP_377319615.1">
    <property type="nucleotide sequence ID" value="NZ_JBHSNF010000002.1"/>
</dbReference>
<comment type="caution">
    <text evidence="3">The sequence shown here is derived from an EMBL/GenBank/DDBJ whole genome shotgun (WGS) entry which is preliminary data.</text>
</comment>
<keyword evidence="4" id="KW-1185">Reference proteome</keyword>
<name>A0ABW0QMX2_9GAMM</name>
<keyword evidence="1" id="KW-0175">Coiled coil</keyword>
<evidence type="ECO:0000259" key="2">
    <source>
        <dbReference type="Pfam" id="PF13476"/>
    </source>
</evidence>
<dbReference type="EMBL" id="JBHSNF010000002">
    <property type="protein sequence ID" value="MFC5526068.1"/>
    <property type="molecule type" value="Genomic_DNA"/>
</dbReference>
<gene>
    <name evidence="3" type="ORF">ACFPPA_09960</name>
</gene>
<protein>
    <submittedName>
        <fullName evidence="3">AAA family ATPase</fullName>
    </submittedName>
</protein>
<dbReference type="Pfam" id="PF13476">
    <property type="entry name" value="AAA_23"/>
    <property type="match status" value="1"/>
</dbReference>
<feature type="coiled-coil region" evidence="1">
    <location>
        <begin position="469"/>
        <end position="496"/>
    </location>
</feature>
<evidence type="ECO:0000313" key="3">
    <source>
        <dbReference type="EMBL" id="MFC5526068.1"/>
    </source>
</evidence>
<dbReference type="Proteomes" id="UP001596114">
    <property type="component" value="Unassembled WGS sequence"/>
</dbReference>
<evidence type="ECO:0000256" key="1">
    <source>
        <dbReference type="SAM" id="Coils"/>
    </source>
</evidence>
<dbReference type="Gene3D" id="3.40.50.300">
    <property type="entry name" value="P-loop containing nucleotide triphosphate hydrolases"/>
    <property type="match status" value="2"/>
</dbReference>
<proteinExistence type="predicted"/>
<dbReference type="SUPFAM" id="SSF52540">
    <property type="entry name" value="P-loop containing nucleoside triphosphate hydrolases"/>
    <property type="match status" value="1"/>
</dbReference>
<organism evidence="3 4">
    <name type="scientific">Rhodanobacter ginsengisoli</name>
    <dbReference type="NCBI Taxonomy" id="418646"/>
    <lineage>
        <taxon>Bacteria</taxon>
        <taxon>Pseudomonadati</taxon>
        <taxon>Pseudomonadota</taxon>
        <taxon>Gammaproteobacteria</taxon>
        <taxon>Lysobacterales</taxon>
        <taxon>Rhodanobacteraceae</taxon>
        <taxon>Rhodanobacter</taxon>
    </lineage>
</organism>
<reference evidence="4" key="1">
    <citation type="journal article" date="2019" name="Int. J. Syst. Evol. Microbiol.">
        <title>The Global Catalogue of Microorganisms (GCM) 10K type strain sequencing project: providing services to taxonomists for standard genome sequencing and annotation.</title>
        <authorList>
            <consortium name="The Broad Institute Genomics Platform"/>
            <consortium name="The Broad Institute Genome Sequencing Center for Infectious Disease"/>
            <person name="Wu L."/>
            <person name="Ma J."/>
        </authorList>
    </citation>
    <scope>NUCLEOTIDE SEQUENCE [LARGE SCALE GENOMIC DNA]</scope>
    <source>
        <strain evidence="4">CGMCC 1.16619</strain>
    </source>
</reference>
<accession>A0ABW0QMX2</accession>
<dbReference type="InterPro" id="IPR027417">
    <property type="entry name" value="P-loop_NTPase"/>
</dbReference>
<dbReference type="PANTHER" id="PTHR32182:SF22">
    <property type="entry name" value="ATP-DEPENDENT ENDONUCLEASE, OLD FAMILY-RELATED"/>
    <property type="match status" value="1"/>
</dbReference>
<dbReference type="PANTHER" id="PTHR32182">
    <property type="entry name" value="DNA REPLICATION AND REPAIR PROTEIN RECF"/>
    <property type="match status" value="1"/>
</dbReference>